<keyword evidence="3" id="KW-1185">Reference proteome</keyword>
<dbReference type="EMBL" id="CM008964">
    <property type="protein sequence ID" value="PNW85568.1"/>
    <property type="molecule type" value="Genomic_DNA"/>
</dbReference>
<feature type="region of interest" description="Disordered" evidence="1">
    <location>
        <begin position="30"/>
        <end position="118"/>
    </location>
</feature>
<sequence>MESLGQLQTLNMHTKIKMLLPGWPSRPAPLVQVHKPTAASQPAAPAPLPTSHGMQRSPALAALPSNTEPGLASPAATTAAARNSEQPSNHARPGSTRPSSRAPVASSRPPAPRSVLGEVRGAGLQQWVELVRLYSDPAGAEDAAAAAAGTGARRRKGSGLGGVFAADALFRAAHFVDGDGKLHSNPLESWRTHSLAPKAAGAAVASAAAAAANIADLPRGAPAAQLIDAVAFSELVQQLLPDAADAAEAGQLGSVRGARLLWALAKLSASPGAAESTGEGPGQPQRERQGKGPTISSAAPLPRAAMRQHGERCAVALAAQLLREAWQAQQQQPGAASGDAPAPAPLIPTAAGPARANTPATTTTADASFMSSGRNVVMVMWALARLSAAGFLPRSAGSSSSGSSAAGAGSVHHGDLWQALSAALLPYVPGPASSATAATAGSGLPARELSNALWALATVRKCGAAVFPALVAAMEAHLAAAGAAPVGAVPVAGGRCNAQDIANTVWALARAGTDPEARVMRLAEGAVLRAAPQLRAQHVASLLWSFGVLRYSPALRPQALAVPSGSGGSDRGGGRGSGRVADLYSVLGQRAGELRMWWSGEEDQLAQVVWSLVRMHEPPARTLVTPPLLAAAAERLAAGAARLSLREAAMVASAYRDARFAHPPLFAALLKRACELPERELGGAGEGPDASASGGGAGSPHADVSIALLLRGLAWAGAYDPVVYTRLCSALRRHHLAAISPQPLAMTLWALARVQHRQPEFLASATFVATAIVGRFRGGELATAALALATLGVRSAAFFDAAAVALTTLRGSGRGHMSQELEAAGPKAAAGRGRGSLVPGEAPLGRSVGSRRGADPDEAADEELDAGIEAGEEEEYEEEYEEVEGRAASVPAQARSASSGRRGSARRGGRRYWLSKAVNEAAQRDRWRLVDLLNPQELANVMAAFATSGHVDEMLYYRAQVRVQRLLKASGLLRKEAASASAAAAMTTPSAATAGSAASASPTTASASASTAQALRAGDPVAALDMSAAAVVKLLWAFVAVGATPSETPLLSDLAARVRQLLWRLEPRDIASLAWALATSRLGLEGCADLLDRAVSAAGTHAPAFSPRELATVAWAAASCGRRDDRLMAACERVVLSWSHGQAAEHSARTAGCRGQEGAAEERRRSLRGVGAGDRVVASSVDEDDDESGGAALFPGPLPGGAGAADSRPGGAGGAGRAAAGLTLQVLSDVAWSHSALRLYRPQLLAAVGSAAAGQLNAAADALARQQQLHLQPQVSGLLAPGSGDEAGRLTAAAAEAQLTAPQPDLQHVVALLEAFAVWAAGAASTGAGTNANGADTSGEEGQASCYDDALFRAAARVLLARADELTNEEVVTVAWCCAMVLHQLPRPAPAPARPHNPPAHQQLQHPLQHAHGGANAGVTGAGADEEAEHPVVLLLGSLSGLLGGMRPDSFLQPELVQLAQARAASREYAARAGAAAAVPAAASTAASTAADGAAAAATAAVQAVPEGPLRLPPALRDRLAGVWGAAPAARTRRAVVELCAALHEAGFGDVCMDARCGLSLGSALAQAHGPYQGQEESELVPVEVAALAPAVAAAARAQGLPQPGQGRVGGVGGRGDTHYAFLVAGPDHYAAGQPEVLWGAHAARARMLASRGWRVVVVPLPTSRRPAARRGGPGANERGSEGGGGGHQVARETREHVLGVLRAALGSLAGGDAQ</sequence>
<dbReference type="InterPro" id="IPR050870">
    <property type="entry name" value="FAST_kinase"/>
</dbReference>
<accession>A0A2K3DYG9</accession>
<dbReference type="GO" id="GO:0003723">
    <property type="term" value="F:RNA binding"/>
    <property type="evidence" value="ECO:0000318"/>
    <property type="project" value="GO_Central"/>
</dbReference>
<feature type="region of interest" description="Disordered" evidence="1">
    <location>
        <begin position="1146"/>
        <end position="1215"/>
    </location>
</feature>
<dbReference type="KEGG" id="cre:CHLRE_03g192900v5"/>
<dbReference type="GO" id="GO:0000963">
    <property type="term" value="P:mitochondrial RNA processing"/>
    <property type="evidence" value="ECO:0000318"/>
    <property type="project" value="GO_Central"/>
</dbReference>
<dbReference type="Gramene" id="PNW85568">
    <property type="protein sequence ID" value="PNW85568"/>
    <property type="gene ID" value="CHLRE_03g192900v5"/>
</dbReference>
<dbReference type="ExpressionAtlas" id="A0A2K3DYG9">
    <property type="expression patterns" value="baseline"/>
</dbReference>
<feature type="compositionally biased region" description="Pro residues" evidence="1">
    <location>
        <begin position="1389"/>
        <end position="1398"/>
    </location>
</feature>
<feature type="region of interest" description="Disordered" evidence="1">
    <location>
        <begin position="329"/>
        <end position="366"/>
    </location>
</feature>
<feature type="compositionally biased region" description="Acidic residues" evidence="1">
    <location>
        <begin position="856"/>
        <end position="882"/>
    </location>
</feature>
<feature type="region of interest" description="Disordered" evidence="1">
    <location>
        <begin position="1665"/>
        <end position="1690"/>
    </location>
</feature>
<evidence type="ECO:0008006" key="4">
    <source>
        <dbReference type="Google" id="ProtNLM"/>
    </source>
</evidence>
<gene>
    <name evidence="2" type="ORF">CHLRE_03g192900v5</name>
</gene>
<feature type="region of interest" description="Disordered" evidence="1">
    <location>
        <begin position="271"/>
        <end position="298"/>
    </location>
</feature>
<evidence type="ECO:0000256" key="1">
    <source>
        <dbReference type="SAM" id="MobiDB-lite"/>
    </source>
</evidence>
<dbReference type="Proteomes" id="UP000006906">
    <property type="component" value="Chromosome 3"/>
</dbReference>
<dbReference type="GO" id="GO:1901259">
    <property type="term" value="P:chloroplast rRNA processing"/>
    <property type="evidence" value="ECO:0000318"/>
    <property type="project" value="GO_Central"/>
</dbReference>
<feature type="compositionally biased region" description="Low complexity" evidence="1">
    <location>
        <begin position="1399"/>
        <end position="1422"/>
    </location>
</feature>
<dbReference type="OrthoDB" id="547483at2759"/>
<feature type="region of interest" description="Disordered" evidence="1">
    <location>
        <begin position="1389"/>
        <end position="1422"/>
    </location>
</feature>
<name>A0A2K3DYG9_CHLRE</name>
<evidence type="ECO:0000313" key="2">
    <source>
        <dbReference type="EMBL" id="PNW85568.1"/>
    </source>
</evidence>
<dbReference type="GO" id="GO:0035770">
    <property type="term" value="C:ribonucleoprotein granule"/>
    <property type="evidence" value="ECO:0000318"/>
    <property type="project" value="GO_Central"/>
</dbReference>
<reference evidence="2 3" key="1">
    <citation type="journal article" date="2007" name="Science">
        <title>The Chlamydomonas genome reveals the evolution of key animal and plant functions.</title>
        <authorList>
            <person name="Merchant S.S."/>
            <person name="Prochnik S.E."/>
            <person name="Vallon O."/>
            <person name="Harris E.H."/>
            <person name="Karpowicz S.J."/>
            <person name="Witman G.B."/>
            <person name="Terry A."/>
            <person name="Salamov A."/>
            <person name="Fritz-Laylin L.K."/>
            <person name="Marechal-Drouard L."/>
            <person name="Marshall W.F."/>
            <person name="Qu L.H."/>
            <person name="Nelson D.R."/>
            <person name="Sanderfoot A.A."/>
            <person name="Spalding M.H."/>
            <person name="Kapitonov V.V."/>
            <person name="Ren Q."/>
            <person name="Ferris P."/>
            <person name="Lindquist E."/>
            <person name="Shapiro H."/>
            <person name="Lucas S.M."/>
            <person name="Grimwood J."/>
            <person name="Schmutz J."/>
            <person name="Cardol P."/>
            <person name="Cerutti H."/>
            <person name="Chanfreau G."/>
            <person name="Chen C.L."/>
            <person name="Cognat V."/>
            <person name="Croft M.T."/>
            <person name="Dent R."/>
            <person name="Dutcher S."/>
            <person name="Fernandez E."/>
            <person name="Fukuzawa H."/>
            <person name="Gonzalez-Ballester D."/>
            <person name="Gonzalez-Halphen D."/>
            <person name="Hallmann A."/>
            <person name="Hanikenne M."/>
            <person name="Hippler M."/>
            <person name="Inwood W."/>
            <person name="Jabbari K."/>
            <person name="Kalanon M."/>
            <person name="Kuras R."/>
            <person name="Lefebvre P.A."/>
            <person name="Lemaire S.D."/>
            <person name="Lobanov A.V."/>
            <person name="Lohr M."/>
            <person name="Manuell A."/>
            <person name="Meier I."/>
            <person name="Mets L."/>
            <person name="Mittag M."/>
            <person name="Mittelmeier T."/>
            <person name="Moroney J.V."/>
            <person name="Moseley J."/>
            <person name="Napoli C."/>
            <person name="Nedelcu A.M."/>
            <person name="Niyogi K."/>
            <person name="Novoselov S.V."/>
            <person name="Paulsen I.T."/>
            <person name="Pazour G."/>
            <person name="Purton S."/>
            <person name="Ral J.P."/>
            <person name="Riano-Pachon D.M."/>
            <person name="Riekhof W."/>
            <person name="Rymarquis L."/>
            <person name="Schroda M."/>
            <person name="Stern D."/>
            <person name="Umen J."/>
            <person name="Willows R."/>
            <person name="Wilson N."/>
            <person name="Zimmer S.L."/>
            <person name="Allmer J."/>
            <person name="Balk J."/>
            <person name="Bisova K."/>
            <person name="Chen C.J."/>
            <person name="Elias M."/>
            <person name="Gendler K."/>
            <person name="Hauser C."/>
            <person name="Lamb M.R."/>
            <person name="Ledford H."/>
            <person name="Long J.C."/>
            <person name="Minagawa J."/>
            <person name="Page M.D."/>
            <person name="Pan J."/>
            <person name="Pootakham W."/>
            <person name="Roje S."/>
            <person name="Rose A."/>
            <person name="Stahlberg E."/>
            <person name="Terauchi A.M."/>
            <person name="Yang P."/>
            <person name="Ball S."/>
            <person name="Bowler C."/>
            <person name="Dieckmann C.L."/>
            <person name="Gladyshev V.N."/>
            <person name="Green P."/>
            <person name="Jorgensen R."/>
            <person name="Mayfield S."/>
            <person name="Mueller-Roeber B."/>
            <person name="Rajamani S."/>
            <person name="Sayre R.T."/>
            <person name="Brokstein P."/>
            <person name="Dubchak I."/>
            <person name="Goodstein D."/>
            <person name="Hornick L."/>
            <person name="Huang Y.W."/>
            <person name="Jhaveri J."/>
            <person name="Luo Y."/>
            <person name="Martinez D."/>
            <person name="Ngau W.C."/>
            <person name="Otillar B."/>
            <person name="Poliakov A."/>
            <person name="Porter A."/>
            <person name="Szajkowski L."/>
            <person name="Werner G."/>
            <person name="Zhou K."/>
            <person name="Grigoriev I.V."/>
            <person name="Rokhsar D.S."/>
            <person name="Grossman A.R."/>
        </authorList>
    </citation>
    <scope>NUCLEOTIDE SEQUENCE [LARGE SCALE GENOMIC DNA]</scope>
    <source>
        <strain evidence="3">CC-503</strain>
    </source>
</reference>
<protein>
    <recommendedName>
        <fullName evidence="4">RAP domain-containing protein</fullName>
    </recommendedName>
</protein>
<dbReference type="GeneID" id="5718692"/>
<feature type="region of interest" description="Disordered" evidence="1">
    <location>
        <begin position="815"/>
        <end position="906"/>
    </location>
</feature>
<dbReference type="GO" id="GO:0044528">
    <property type="term" value="P:regulation of mitochondrial mRNA stability"/>
    <property type="evidence" value="ECO:0000318"/>
    <property type="project" value="GO_Central"/>
</dbReference>
<feature type="compositionally biased region" description="Low complexity" evidence="1">
    <location>
        <begin position="97"/>
        <end position="108"/>
    </location>
</feature>
<organism evidence="2 3">
    <name type="scientific">Chlamydomonas reinhardtii</name>
    <name type="common">Chlamydomonas smithii</name>
    <dbReference type="NCBI Taxonomy" id="3055"/>
    <lineage>
        <taxon>Eukaryota</taxon>
        <taxon>Viridiplantae</taxon>
        <taxon>Chlorophyta</taxon>
        <taxon>core chlorophytes</taxon>
        <taxon>Chlorophyceae</taxon>
        <taxon>CS clade</taxon>
        <taxon>Chlamydomonadales</taxon>
        <taxon>Chlamydomonadaceae</taxon>
        <taxon>Chlamydomonas</taxon>
    </lineage>
</organism>
<evidence type="ECO:0000313" key="3">
    <source>
        <dbReference type="Proteomes" id="UP000006906"/>
    </source>
</evidence>
<dbReference type="GO" id="GO:0009507">
    <property type="term" value="C:chloroplast"/>
    <property type="evidence" value="ECO:0007669"/>
    <property type="project" value="GOC"/>
</dbReference>
<dbReference type="PANTHER" id="PTHR21228:SF40">
    <property type="entry name" value="LD45607P"/>
    <property type="match status" value="1"/>
</dbReference>
<dbReference type="InParanoid" id="A0A2K3DYG9"/>
<proteinExistence type="predicted"/>
<dbReference type="GO" id="GO:0005759">
    <property type="term" value="C:mitochondrial matrix"/>
    <property type="evidence" value="ECO:0000318"/>
    <property type="project" value="GO_Central"/>
</dbReference>
<dbReference type="RefSeq" id="XP_042926334.1">
    <property type="nucleotide sequence ID" value="XM_043061205.1"/>
</dbReference>
<dbReference type="PANTHER" id="PTHR21228">
    <property type="entry name" value="FAST LEU-RICH DOMAIN-CONTAINING"/>
    <property type="match status" value="1"/>
</dbReference>